<evidence type="ECO:0000313" key="2">
    <source>
        <dbReference type="EMBL" id="RMZ53169.1"/>
    </source>
</evidence>
<feature type="region of interest" description="Disordered" evidence="1">
    <location>
        <begin position="616"/>
        <end position="670"/>
    </location>
</feature>
<name>A0A3M7KTJ7_AUXPR</name>
<accession>A0A3M7KTJ7</accession>
<dbReference type="PANTHER" id="PTHR16199:SF4">
    <property type="entry name" value="CONDENSIN-2 COMPLEX SUBUNIT G2"/>
    <property type="match status" value="1"/>
</dbReference>
<evidence type="ECO:0000313" key="3">
    <source>
        <dbReference type="Proteomes" id="UP000279271"/>
    </source>
</evidence>
<dbReference type="AlphaFoldDB" id="A0A3M7KTJ7"/>
<dbReference type="Pfam" id="PF12422">
    <property type="entry name" value="Condensin2nSMC"/>
    <property type="match status" value="1"/>
</dbReference>
<evidence type="ECO:0008006" key="4">
    <source>
        <dbReference type="Google" id="ProtNLM"/>
    </source>
</evidence>
<dbReference type="InterPro" id="IPR024741">
    <property type="entry name" value="Condensin2_G2"/>
</dbReference>
<dbReference type="GO" id="GO:0005634">
    <property type="term" value="C:nucleus"/>
    <property type="evidence" value="ECO:0007669"/>
    <property type="project" value="InterPro"/>
</dbReference>
<dbReference type="SUPFAM" id="SSF48371">
    <property type="entry name" value="ARM repeat"/>
    <property type="match status" value="1"/>
</dbReference>
<gene>
    <name evidence="2" type="ORF">APUTEX25_005158</name>
</gene>
<dbReference type="GO" id="GO:0000070">
    <property type="term" value="P:mitotic sister chromatid segregation"/>
    <property type="evidence" value="ECO:0007669"/>
    <property type="project" value="TreeGrafter"/>
</dbReference>
<feature type="region of interest" description="Disordered" evidence="1">
    <location>
        <begin position="908"/>
        <end position="935"/>
    </location>
</feature>
<dbReference type="Gene3D" id="1.25.10.10">
    <property type="entry name" value="Leucine-rich Repeat Variant"/>
    <property type="match status" value="1"/>
</dbReference>
<evidence type="ECO:0000256" key="1">
    <source>
        <dbReference type="SAM" id="MobiDB-lite"/>
    </source>
</evidence>
<dbReference type="PANTHER" id="PTHR16199">
    <property type="entry name" value="CONDENSIN-2 COMPLEX SUBUNIT G2"/>
    <property type="match status" value="1"/>
</dbReference>
<reference evidence="3" key="1">
    <citation type="journal article" date="2018" name="Algal Res.">
        <title>Characterization of plant carbon substrate utilization by Auxenochlorella protothecoides.</title>
        <authorList>
            <person name="Vogler B.W."/>
            <person name="Starkenburg S.R."/>
            <person name="Sudasinghe N."/>
            <person name="Schambach J.Y."/>
            <person name="Rollin J.A."/>
            <person name="Pattathil S."/>
            <person name="Barry A.N."/>
        </authorList>
    </citation>
    <scope>NUCLEOTIDE SEQUENCE [LARGE SCALE GENOMIC DNA]</scope>
    <source>
        <strain evidence="3">UTEX 25</strain>
    </source>
</reference>
<sequence>MSAGVHARLGSLLRDLQGAEVQSESTFLQLADASLVGPKSIRQEVQECLQVAQRKEMAALCDALYKKARSTEAACAAVLEIQTAEVTASEAEPGSPGLPPSALSVLGASAVLARLMLGETKASPPPGLHATAALLHDNCLLYLCDSPVIQEAVARLCLEWWQAGAPGRNALVPSTIAYLVAEAVGAGTTAAVKRCHAIRHGLDLLDYEDEESIVHLKRLLLKATFCPAFLRCSEGRRFLAHLFRLQPAFVAELTAIIKNQVPAGRASGKSEGGWAVLDAYGEILFRAVSGAEGEQLGAVVAHCLQPLAEAALLASSPGLGANLRRVLRGLHSRKHEPGVDVALLEAYGPLLLRRLAAPNPRVRVAALRLLADAFPLRDPAEDGAAADERLGDQFRRLRDALGDDAPAVRAAAARATAQVLGAYWELVPAALTASLLSRVCDLGLDTASIEARCAAAEALAGLAELPLAAPLLKKLLPRLRPQLFDASPRVRAGFADLLLSLGGLSGLSWLDVVAPQDLIGVLGCDTPALSQRVHQLLLPSFLPDEESAPGLLVSLLRSQPEAGRRLCLHLAGGVESKAQDGTVLALPSGPAVGAGTLASLLAVLTEHLLSVQIVGETGPDSAPRAKPAVKPRRKAGAGRRGKRGAGDGEQGAEAEGGEPSDRPDASTSETRAGWSSILAGVCALAQGAGAALRAELLDPGEGQAQLLATATSGDVGWARALLPRCASAAERAALMRAVAAWPEDALAGVDLWGWISREVAEAGPDAPLELLSTCVGCTPQHQLAALVAACVRTLHPASGLPPSRPSQLRSPALALSLLGLLGRDGRVWLPGTLPPAEAPGDPVPALQAAALSGLEAALAGDGAGAGAHHLPELVATALGWDLHARLHGRTTTAGPRGALDAALQAGAARVGEDRTTEPGPAAPGTKRGRRGRGRADGAALTALASLAGLGTTAGGEQLPGDVRELGRRVRAALEAESEEALRSLCAVVGRSTQPDRVAREVAEAEQALGGQYSGRVQAGAQRLLALCGGSRAVRSPLGPSGRANEVALPRVAKGAAWAGGAGQELVL</sequence>
<comment type="caution">
    <text evidence="2">The sequence shown here is derived from an EMBL/GenBank/DDBJ whole genome shotgun (WGS) entry which is preliminary data.</text>
</comment>
<dbReference type="GO" id="GO:0000796">
    <property type="term" value="C:condensin complex"/>
    <property type="evidence" value="ECO:0007669"/>
    <property type="project" value="TreeGrafter"/>
</dbReference>
<dbReference type="InterPro" id="IPR011989">
    <property type="entry name" value="ARM-like"/>
</dbReference>
<dbReference type="InterPro" id="IPR016024">
    <property type="entry name" value="ARM-type_fold"/>
</dbReference>
<feature type="compositionally biased region" description="Basic residues" evidence="1">
    <location>
        <begin position="627"/>
        <end position="643"/>
    </location>
</feature>
<organism evidence="2 3">
    <name type="scientific">Auxenochlorella protothecoides</name>
    <name type="common">Green microalga</name>
    <name type="synonym">Chlorella protothecoides</name>
    <dbReference type="NCBI Taxonomy" id="3075"/>
    <lineage>
        <taxon>Eukaryota</taxon>
        <taxon>Viridiplantae</taxon>
        <taxon>Chlorophyta</taxon>
        <taxon>core chlorophytes</taxon>
        <taxon>Trebouxiophyceae</taxon>
        <taxon>Chlorellales</taxon>
        <taxon>Chlorellaceae</taxon>
        <taxon>Auxenochlorella</taxon>
    </lineage>
</organism>
<protein>
    <recommendedName>
        <fullName evidence="4">Condensin-2 complex subunit G2</fullName>
    </recommendedName>
</protein>
<dbReference type="EMBL" id="QOKY01000199">
    <property type="protein sequence ID" value="RMZ53169.1"/>
    <property type="molecule type" value="Genomic_DNA"/>
</dbReference>
<proteinExistence type="predicted"/>
<dbReference type="Proteomes" id="UP000279271">
    <property type="component" value="Unassembled WGS sequence"/>
</dbReference>